<evidence type="ECO:0000313" key="7">
    <source>
        <dbReference type="Proteomes" id="UP000094236"/>
    </source>
</evidence>
<evidence type="ECO:0000313" key="6">
    <source>
        <dbReference type="EMBL" id="ODV96934.1"/>
    </source>
</evidence>
<comment type="similarity">
    <text evidence="2">Belongs to the cytochrome c oxidase subunit 6B family.</text>
</comment>
<evidence type="ECO:0000256" key="5">
    <source>
        <dbReference type="SAM" id="MobiDB-lite"/>
    </source>
</evidence>
<dbReference type="Pfam" id="PF02297">
    <property type="entry name" value="COX6B"/>
    <property type="match status" value="1"/>
</dbReference>
<dbReference type="InterPro" id="IPR048281">
    <property type="entry name" value="COA6_fun"/>
</dbReference>
<accession>A0A1E4TYX2</accession>
<dbReference type="Gene3D" id="1.10.10.140">
    <property type="entry name" value="Cytochrome c oxidase, subunit VIb"/>
    <property type="match status" value="1"/>
</dbReference>
<organism evidence="6 7">
    <name type="scientific">Pachysolen tannophilus NRRL Y-2460</name>
    <dbReference type="NCBI Taxonomy" id="669874"/>
    <lineage>
        <taxon>Eukaryota</taxon>
        <taxon>Fungi</taxon>
        <taxon>Dikarya</taxon>
        <taxon>Ascomycota</taxon>
        <taxon>Saccharomycotina</taxon>
        <taxon>Pichiomycetes</taxon>
        <taxon>Pachysolenaceae</taxon>
        <taxon>Pachysolen</taxon>
    </lineage>
</organism>
<evidence type="ECO:0000256" key="2">
    <source>
        <dbReference type="ARBA" id="ARBA00006425"/>
    </source>
</evidence>
<dbReference type="GO" id="GO:0005758">
    <property type="term" value="C:mitochondrial intermembrane space"/>
    <property type="evidence" value="ECO:0007669"/>
    <property type="project" value="EnsemblFungi"/>
</dbReference>
<dbReference type="GO" id="GO:0006878">
    <property type="term" value="P:intracellular copper ion homeostasis"/>
    <property type="evidence" value="ECO:0007669"/>
    <property type="project" value="EnsemblFungi"/>
</dbReference>
<dbReference type="PROSITE" id="PS51808">
    <property type="entry name" value="CHCH"/>
    <property type="match status" value="1"/>
</dbReference>
<dbReference type="PANTHER" id="PTHR47677:SF1">
    <property type="entry name" value="CYTOCHROME C OXIDASE ASSEMBLY FACTOR 6"/>
    <property type="match status" value="1"/>
</dbReference>
<sequence>MGFFGLSKSEDSSSQIPMRSKREKCWESRDLFNKCLDKYNIDNALDKNSIKIINQNCAEEDKQFNKDCAASWVEYFKGKRYVEIKKAKMLEQVEIDNAKLRNDNNEK</sequence>
<feature type="region of interest" description="Disordered" evidence="5">
    <location>
        <begin position="1"/>
        <end position="21"/>
    </location>
</feature>
<reference evidence="7" key="1">
    <citation type="submission" date="2016-05" db="EMBL/GenBank/DDBJ databases">
        <title>Comparative genomics of biotechnologically important yeasts.</title>
        <authorList>
            <consortium name="DOE Joint Genome Institute"/>
            <person name="Riley R."/>
            <person name="Haridas S."/>
            <person name="Wolfe K.H."/>
            <person name="Lopes M.R."/>
            <person name="Hittinger C.T."/>
            <person name="Goker M."/>
            <person name="Salamov A."/>
            <person name="Wisecaver J."/>
            <person name="Long T.M."/>
            <person name="Aerts A.L."/>
            <person name="Barry K."/>
            <person name="Choi C."/>
            <person name="Clum A."/>
            <person name="Coughlan A.Y."/>
            <person name="Deshpande S."/>
            <person name="Douglass A.P."/>
            <person name="Hanson S.J."/>
            <person name="Klenk H.-P."/>
            <person name="Labutti K."/>
            <person name="Lapidus A."/>
            <person name="Lindquist E."/>
            <person name="Lipzen A."/>
            <person name="Meier-Kolthoff J.P."/>
            <person name="Ohm R.A."/>
            <person name="Otillar R.P."/>
            <person name="Pangilinan J."/>
            <person name="Peng Y."/>
            <person name="Rokas A."/>
            <person name="Rosa C.A."/>
            <person name="Scheuner C."/>
            <person name="Sibirny A.A."/>
            <person name="Slot J.C."/>
            <person name="Stielow J.B."/>
            <person name="Sun H."/>
            <person name="Kurtzman C.P."/>
            <person name="Blackwell M."/>
            <person name="Grigoriev I.V."/>
            <person name="Jeffries T.W."/>
        </authorList>
    </citation>
    <scope>NUCLEOTIDE SEQUENCE [LARGE SCALE GENOMIC DNA]</scope>
    <source>
        <strain evidence="7">NRRL Y-2460</strain>
    </source>
</reference>
<dbReference type="GO" id="GO:0005507">
    <property type="term" value="F:copper ion binding"/>
    <property type="evidence" value="ECO:0007669"/>
    <property type="project" value="EnsemblFungi"/>
</dbReference>
<dbReference type="Proteomes" id="UP000094236">
    <property type="component" value="Unassembled WGS sequence"/>
</dbReference>
<dbReference type="InterPro" id="IPR048280">
    <property type="entry name" value="COX6B-like"/>
</dbReference>
<keyword evidence="3" id="KW-0496">Mitochondrion</keyword>
<evidence type="ECO:0000256" key="1">
    <source>
        <dbReference type="ARBA" id="ARBA00004173"/>
    </source>
</evidence>
<dbReference type="OrthoDB" id="5545577at2759"/>
<keyword evidence="4" id="KW-1015">Disulfide bond</keyword>
<dbReference type="InterPro" id="IPR036549">
    <property type="entry name" value="CX6/COA6-like_sf"/>
</dbReference>
<comment type="subcellular location">
    <subcellularLocation>
        <location evidence="1">Mitochondrion</location>
    </subcellularLocation>
</comment>
<dbReference type="PANTHER" id="PTHR47677">
    <property type="entry name" value="CYTOCHROME C OXIDASE ASSEMBLY FACTOR 6"/>
    <property type="match status" value="1"/>
</dbReference>
<dbReference type="SUPFAM" id="SSF47694">
    <property type="entry name" value="Cytochrome c oxidase subunit h"/>
    <property type="match status" value="1"/>
</dbReference>
<dbReference type="AlphaFoldDB" id="A0A1E4TYX2"/>
<gene>
    <name evidence="6" type="ORF">PACTADRAFT_39201</name>
</gene>
<protein>
    <recommendedName>
        <fullName evidence="8">Cytochrome c oxidase assembly factor 6</fullName>
    </recommendedName>
</protein>
<dbReference type="EMBL" id="KV454012">
    <property type="protein sequence ID" value="ODV96934.1"/>
    <property type="molecule type" value="Genomic_DNA"/>
</dbReference>
<dbReference type="STRING" id="669874.A0A1E4TYX2"/>
<evidence type="ECO:0008006" key="8">
    <source>
        <dbReference type="Google" id="ProtNLM"/>
    </source>
</evidence>
<evidence type="ECO:0000256" key="3">
    <source>
        <dbReference type="ARBA" id="ARBA00023128"/>
    </source>
</evidence>
<dbReference type="GO" id="GO:0033617">
    <property type="term" value="P:mitochondrial respiratory chain complex IV assembly"/>
    <property type="evidence" value="ECO:0007669"/>
    <property type="project" value="EnsemblFungi"/>
</dbReference>
<keyword evidence="7" id="KW-1185">Reference proteome</keyword>
<name>A0A1E4TYX2_PACTA</name>
<evidence type="ECO:0000256" key="4">
    <source>
        <dbReference type="ARBA" id="ARBA00023157"/>
    </source>
</evidence>
<proteinExistence type="inferred from homology"/>